<evidence type="ECO:0000256" key="1">
    <source>
        <dbReference type="ARBA" id="ARBA00022475"/>
    </source>
</evidence>
<dbReference type="Pfam" id="PF04279">
    <property type="entry name" value="IspA"/>
    <property type="match status" value="1"/>
</dbReference>
<feature type="transmembrane region" description="Helical" evidence="5">
    <location>
        <begin position="52"/>
        <end position="68"/>
    </location>
</feature>
<evidence type="ECO:0000256" key="4">
    <source>
        <dbReference type="ARBA" id="ARBA00023136"/>
    </source>
</evidence>
<dbReference type="EMBL" id="JAQSIO010000003">
    <property type="protein sequence ID" value="MDD0815231.1"/>
    <property type="molecule type" value="Genomic_DNA"/>
</dbReference>
<feature type="transmembrane region" description="Helical" evidence="5">
    <location>
        <begin position="151"/>
        <end position="170"/>
    </location>
</feature>
<dbReference type="HAMAP" id="MF_00189">
    <property type="entry name" value="YciB"/>
    <property type="match status" value="1"/>
</dbReference>
<dbReference type="NCBIfam" id="NF001325">
    <property type="entry name" value="PRK00259.1-3"/>
    <property type="match status" value="1"/>
</dbReference>
<evidence type="ECO:0000256" key="2">
    <source>
        <dbReference type="ARBA" id="ARBA00022692"/>
    </source>
</evidence>
<dbReference type="PANTHER" id="PTHR36917:SF1">
    <property type="entry name" value="INNER MEMBRANE-SPANNING PROTEIN YCIB"/>
    <property type="match status" value="1"/>
</dbReference>
<dbReference type="RefSeq" id="WP_273926883.1">
    <property type="nucleotide sequence ID" value="NZ_JAQSIO010000003.1"/>
</dbReference>
<keyword evidence="1 5" id="KW-1003">Cell membrane</keyword>
<keyword evidence="4 5" id="KW-0472">Membrane</keyword>
<feature type="transmembrane region" description="Helical" evidence="5">
    <location>
        <begin position="80"/>
        <end position="97"/>
    </location>
</feature>
<protein>
    <recommendedName>
        <fullName evidence="5">Inner membrane-spanning protein YciB</fullName>
    </recommendedName>
</protein>
<dbReference type="NCBIfam" id="TIGR00997">
    <property type="entry name" value="ispZ"/>
    <property type="match status" value="1"/>
</dbReference>
<name>A0ABT5MF80_9BURK</name>
<feature type="transmembrane region" description="Helical" evidence="5">
    <location>
        <begin position="118"/>
        <end position="139"/>
    </location>
</feature>
<keyword evidence="7" id="KW-1185">Reference proteome</keyword>
<comment type="function">
    <text evidence="5">Plays a role in cell envelope biogenesis, maintenance of cell envelope integrity and membrane homeostasis.</text>
</comment>
<evidence type="ECO:0000256" key="5">
    <source>
        <dbReference type="HAMAP-Rule" id="MF_00189"/>
    </source>
</evidence>
<reference evidence="6 7" key="1">
    <citation type="submission" date="2023-02" db="EMBL/GenBank/DDBJ databases">
        <title>Bacterial whole genome sequence for Curvibacter sp. HBC28.</title>
        <authorList>
            <person name="Le V."/>
            <person name="Ko S.-R."/>
            <person name="Ahn C.-Y."/>
            <person name="Oh H.-M."/>
        </authorList>
    </citation>
    <scope>NUCLEOTIDE SEQUENCE [LARGE SCALE GENOMIC DNA]</scope>
    <source>
        <strain evidence="6 7">HBC28</strain>
    </source>
</reference>
<dbReference type="Proteomes" id="UP001528672">
    <property type="component" value="Unassembled WGS sequence"/>
</dbReference>
<comment type="caution">
    <text evidence="6">The sequence shown here is derived from an EMBL/GenBank/DDBJ whole genome shotgun (WGS) entry which is preliminary data.</text>
</comment>
<keyword evidence="3 5" id="KW-1133">Transmembrane helix</keyword>
<sequence>MKLLLDFFPIILFFAAFKYAGIYVATGIAIVATIAQIAYLRFKTGKVEPMQWISLGVIVLFGGATLISHNDTFIKWKPTVLYWLMGSALLLGQLLFRKNLLKTLMGAQMQMPDEAWRLANWSWVAFFAAMGCLNLWVAYNFDTDTWVNFKLFGGMGLMFVFVIGQALFLSRYMKGDDQAKAPE</sequence>
<dbReference type="InterPro" id="IPR006008">
    <property type="entry name" value="YciB"/>
</dbReference>
<comment type="similarity">
    <text evidence="5">Belongs to the YciB family.</text>
</comment>
<evidence type="ECO:0000313" key="7">
    <source>
        <dbReference type="Proteomes" id="UP001528672"/>
    </source>
</evidence>
<dbReference type="PANTHER" id="PTHR36917">
    <property type="entry name" value="INTRACELLULAR SEPTATION PROTEIN A-RELATED"/>
    <property type="match status" value="1"/>
</dbReference>
<keyword evidence="2 5" id="KW-0812">Transmembrane</keyword>
<proteinExistence type="inferred from homology"/>
<evidence type="ECO:0000256" key="3">
    <source>
        <dbReference type="ARBA" id="ARBA00022989"/>
    </source>
</evidence>
<organism evidence="6 7">
    <name type="scientific">Curvibacter microcysteis</name>
    <dbReference type="NCBI Taxonomy" id="3026419"/>
    <lineage>
        <taxon>Bacteria</taxon>
        <taxon>Pseudomonadati</taxon>
        <taxon>Pseudomonadota</taxon>
        <taxon>Betaproteobacteria</taxon>
        <taxon>Burkholderiales</taxon>
        <taxon>Comamonadaceae</taxon>
        <taxon>Curvibacter</taxon>
    </lineage>
</organism>
<evidence type="ECO:0000313" key="6">
    <source>
        <dbReference type="EMBL" id="MDD0815231.1"/>
    </source>
</evidence>
<feature type="transmembrane region" description="Helical" evidence="5">
    <location>
        <begin position="20"/>
        <end position="40"/>
    </location>
</feature>
<accession>A0ABT5MF80</accession>
<keyword evidence="5" id="KW-0997">Cell inner membrane</keyword>
<comment type="subcellular location">
    <subcellularLocation>
        <location evidence="5">Cell inner membrane</location>
        <topology evidence="5">Multi-pass membrane protein</topology>
    </subcellularLocation>
</comment>
<gene>
    <name evidence="5" type="primary">yciB</name>
    <name evidence="6" type="ORF">PSQ39_11370</name>
</gene>